<reference evidence="2 3" key="2">
    <citation type="journal article" date="1995" name="Virology">
        <title>Analysis of 43 kb of the Chlorella virus PBCV-1 330-kb genome: map positions 45 to 88.</title>
        <authorList>
            <person name="Li Y."/>
            <person name="Lu Z."/>
            <person name="Burbank D.E."/>
            <person name="Kutish G.F."/>
            <person name="Rock D.L."/>
            <person name="Van Etten J.L."/>
        </authorList>
    </citation>
    <scope>NUCLEOTIDE SEQUENCE [LARGE SCALE GENOMIC DNA]</scope>
</reference>
<dbReference type="Proteomes" id="UP000000862">
    <property type="component" value="Segment"/>
</dbReference>
<proteinExistence type="predicted"/>
<sequence length="75" mass="8680">MSNFFRDSRMRDPRTSQDVTLFFFPTSSMRYISSELMGIVAKGIVINLMMTNTKGVLYTHYLSFVICHLSFVICL</sequence>
<organism evidence="2 3">
    <name type="scientific">Paramecium bursaria Chlorella virus 1</name>
    <name type="common">PBCV-1</name>
    <dbReference type="NCBI Taxonomy" id="10506"/>
    <lineage>
        <taxon>Viruses</taxon>
        <taxon>Varidnaviria</taxon>
        <taxon>Bamfordvirae</taxon>
        <taxon>Nucleocytoviricota</taxon>
        <taxon>Megaviricetes</taxon>
        <taxon>Algavirales</taxon>
        <taxon>Phycodnaviridae</taxon>
        <taxon>Chlorovirus</taxon>
        <taxon>Chlorovirus vanettense</taxon>
    </lineage>
</organism>
<keyword evidence="1" id="KW-0812">Transmembrane</keyword>
<evidence type="ECO:0000256" key="1">
    <source>
        <dbReference type="SAM" id="Phobius"/>
    </source>
</evidence>
<keyword evidence="1" id="KW-1133">Transmembrane helix</keyword>
<reference evidence="2 3" key="5">
    <citation type="journal article" date="1997" name="Virology">
        <title>Analysis of 74 kb of DNA located at the right end of the 330-kb chlorella virus PBCV-1 genome.</title>
        <authorList>
            <person name="Li Y."/>
            <person name="Lu Z."/>
            <person name="Sun L."/>
            <person name="Ropp S."/>
            <person name="Kutish G.F."/>
            <person name="Rock D.L."/>
            <person name="Van Etten J.L."/>
        </authorList>
    </citation>
    <scope>NUCLEOTIDE SEQUENCE [LARGE SCALE GENOMIC DNA]</scope>
</reference>
<reference evidence="2 3" key="8">
    <citation type="journal article" date="2010" name="J. Virol.">
        <title>Microarray analysis of Paramecium bursaria chlorella virus 1 transcription.</title>
        <authorList>
            <person name="Yanai-Balser G.M."/>
            <person name="Duncan G.A."/>
            <person name="Eudy J.D."/>
            <person name="Wang D."/>
            <person name="Li X."/>
            <person name="Agarkova I.V."/>
            <person name="Dunigan D.D."/>
            <person name="Van Etten J.L."/>
        </authorList>
    </citation>
    <scope>NUCLEOTIDE SEQUENCE [LARGE SCALE GENOMIC DNA]</scope>
</reference>
<keyword evidence="3" id="KW-1185">Reference proteome</keyword>
<dbReference type="PIR" id="T17846">
    <property type="entry name" value="T17846"/>
</dbReference>
<feature type="transmembrane region" description="Helical" evidence="1">
    <location>
        <begin position="56"/>
        <end position="74"/>
    </location>
</feature>
<gene>
    <name evidence="2" type="primary">a346L</name>
</gene>
<protein>
    <submittedName>
        <fullName evidence="2">Uncharacterized protein</fullName>
    </submittedName>
</protein>
<evidence type="ECO:0000313" key="3">
    <source>
        <dbReference type="Proteomes" id="UP000000862"/>
    </source>
</evidence>
<reference evidence="2 3" key="4">
    <citation type="journal article" date="1996" name="Virology">
        <title>Analysis of 76 kb of the chlorella virus PBCV-1 330-kb genome: map positions 182 to 258.</title>
        <authorList>
            <person name="Kutish G.F."/>
            <person name="Li Y."/>
            <person name="Lu Z."/>
            <person name="Furuta M."/>
            <person name="Rock D.L."/>
            <person name="Van Etten J.L."/>
        </authorList>
    </citation>
    <scope>NUCLEOTIDE SEQUENCE [LARGE SCALE GENOMIC DNA]</scope>
</reference>
<evidence type="ECO:0000313" key="2">
    <source>
        <dbReference type="EMBL" id="AAC96714.1"/>
    </source>
</evidence>
<dbReference type="EMBL" id="JF411744">
    <property type="protein sequence ID" value="AAC96714.1"/>
    <property type="molecule type" value="Genomic_DNA"/>
</dbReference>
<reference evidence="2 3" key="1">
    <citation type="journal article" date="1995" name="Virology">
        <title>Analysis of 45 kb of DNA located at the left end of the chlorella virus PBCV-1 genome.</title>
        <authorList>
            <person name="Lu Z."/>
            <person name="Li Y."/>
            <person name="Zhang Y."/>
            <person name="Kutish G.F."/>
            <person name="Rock D.L."/>
            <person name="Van Etten J.L."/>
        </authorList>
    </citation>
    <scope>NUCLEOTIDE SEQUENCE [LARGE SCALE GENOMIC DNA]</scope>
</reference>
<dbReference type="GeneID" id="918283"/>
<name>Q84660_PBCV1</name>
<reference evidence="2 3" key="7">
    <citation type="journal article" date="2000" name="Virology">
        <title>Characterization of a beta-1,3-glucanase encoded by chlorella virus PBCV-1.</title>
        <authorList>
            <person name="Sun L."/>
            <person name="Gurnon J.R."/>
            <person name="Adams B.J."/>
            <person name="Graves M.V."/>
            <person name="Van Etten J.L."/>
        </authorList>
    </citation>
    <scope>NUCLEOTIDE SEQUENCE [LARGE SCALE GENOMIC DNA]</scope>
</reference>
<reference evidence="2 3" key="6">
    <citation type="journal article" date="1999" name="Virology">
        <title>Chlorella virus PBCV-1 encodes a functional homospermidine synthase.</title>
        <authorList>
            <person name="Kaiser A."/>
            <person name="Vollmert M."/>
            <person name="Tholl D."/>
            <person name="Graves M.V."/>
            <person name="Gurnon J.R."/>
            <person name="Xing W."/>
            <person name="Lisec A.D."/>
            <person name="Nickerson K.W."/>
            <person name="Van Etten J.L."/>
        </authorList>
    </citation>
    <scope>NUCLEOTIDE SEQUENCE [LARGE SCALE GENOMIC DNA]</scope>
</reference>
<reference evidence="2 3" key="3">
    <citation type="journal article" date="1996" name="Virology">
        <title>Analysis of 94 kb of the chlorella virus PBCV-1 330-kb genome: map positions 88 to 182.</title>
        <authorList>
            <person name="Lu Z."/>
            <person name="Li Y."/>
            <person name="Que Q."/>
            <person name="Kutish G.F."/>
            <person name="Rock D.L."/>
            <person name="Van Etten J.L."/>
        </authorList>
    </citation>
    <scope>NUCLEOTIDE SEQUENCE [LARGE SCALE GENOMIC DNA]</scope>
</reference>
<dbReference type="KEGG" id="vg:918283"/>
<organismHost>
    <name type="scientific">Chlorella</name>
    <dbReference type="NCBI Taxonomy" id="3071"/>
</organismHost>
<keyword evidence="1" id="KW-0472">Membrane</keyword>
<dbReference type="RefSeq" id="NP_048703.1">
    <property type="nucleotide sequence ID" value="NC_000852.5"/>
</dbReference>
<accession>Q84660</accession>